<dbReference type="SUPFAM" id="SSF81901">
    <property type="entry name" value="HCP-like"/>
    <property type="match status" value="1"/>
</dbReference>
<name>K0R5Z6_THAOC</name>
<organism evidence="2 3">
    <name type="scientific">Thalassiosira oceanica</name>
    <name type="common">Marine diatom</name>
    <dbReference type="NCBI Taxonomy" id="159749"/>
    <lineage>
        <taxon>Eukaryota</taxon>
        <taxon>Sar</taxon>
        <taxon>Stramenopiles</taxon>
        <taxon>Ochrophyta</taxon>
        <taxon>Bacillariophyta</taxon>
        <taxon>Coscinodiscophyceae</taxon>
        <taxon>Thalassiosirophycidae</taxon>
        <taxon>Thalassiosirales</taxon>
        <taxon>Thalassiosiraceae</taxon>
        <taxon>Thalassiosira</taxon>
    </lineage>
</organism>
<evidence type="ECO:0000256" key="1">
    <source>
        <dbReference type="SAM" id="MobiDB-lite"/>
    </source>
</evidence>
<dbReference type="InterPro" id="IPR011990">
    <property type="entry name" value="TPR-like_helical_dom_sf"/>
</dbReference>
<proteinExistence type="predicted"/>
<sequence>MQGHPGSRFLLGFHEYKSRNDELAVQHWMISAKMGYEDSLNRIKGMFMEGLATKAQYADALKDYQTALEETKSPQREEAKAYFNWNVAPREVDCRICNVSASPSVPHGEMGTECDRPPPLLKRQMPSSPLSHDEVGDRMGEVFVLLPRPLRKGEAPFEGSPKQKRERNRQGGRPPPRPTA</sequence>
<gene>
    <name evidence="2" type="ORF">THAOC_32492</name>
</gene>
<feature type="compositionally biased region" description="Basic and acidic residues" evidence="1">
    <location>
        <begin position="131"/>
        <end position="140"/>
    </location>
</feature>
<feature type="non-terminal residue" evidence="2">
    <location>
        <position position="180"/>
    </location>
</feature>
<comment type="caution">
    <text evidence="2">The sequence shown here is derived from an EMBL/GenBank/DDBJ whole genome shotgun (WGS) entry which is preliminary data.</text>
</comment>
<dbReference type="Gene3D" id="1.25.40.10">
    <property type="entry name" value="Tetratricopeptide repeat domain"/>
    <property type="match status" value="1"/>
</dbReference>
<feature type="region of interest" description="Disordered" evidence="1">
    <location>
        <begin position="105"/>
        <end position="180"/>
    </location>
</feature>
<evidence type="ECO:0000313" key="3">
    <source>
        <dbReference type="Proteomes" id="UP000266841"/>
    </source>
</evidence>
<accession>K0R5Z6</accession>
<reference evidence="2 3" key="1">
    <citation type="journal article" date="2012" name="Genome Biol.">
        <title>Genome and low-iron response of an oceanic diatom adapted to chronic iron limitation.</title>
        <authorList>
            <person name="Lommer M."/>
            <person name="Specht M."/>
            <person name="Roy A.S."/>
            <person name="Kraemer L."/>
            <person name="Andreson R."/>
            <person name="Gutowska M.A."/>
            <person name="Wolf J."/>
            <person name="Bergner S.V."/>
            <person name="Schilhabel M.B."/>
            <person name="Klostermeier U.C."/>
            <person name="Beiko R.G."/>
            <person name="Rosenstiel P."/>
            <person name="Hippler M."/>
            <person name="Laroche J."/>
        </authorList>
    </citation>
    <scope>NUCLEOTIDE SEQUENCE [LARGE SCALE GENOMIC DNA]</scope>
    <source>
        <strain evidence="2 3">CCMP1005</strain>
    </source>
</reference>
<keyword evidence="3" id="KW-1185">Reference proteome</keyword>
<dbReference type="AlphaFoldDB" id="K0R5Z6"/>
<dbReference type="EMBL" id="AGNL01045533">
    <property type="protein sequence ID" value="EJK48688.1"/>
    <property type="molecule type" value="Genomic_DNA"/>
</dbReference>
<dbReference type="Proteomes" id="UP000266841">
    <property type="component" value="Unassembled WGS sequence"/>
</dbReference>
<protein>
    <submittedName>
        <fullName evidence="2">Uncharacterized protein</fullName>
    </submittedName>
</protein>
<evidence type="ECO:0000313" key="2">
    <source>
        <dbReference type="EMBL" id="EJK48688.1"/>
    </source>
</evidence>